<dbReference type="PANTHER" id="PTHR46682:SF1">
    <property type="entry name" value="ADHESION G-PROTEIN COUPLED RECEPTOR V1"/>
    <property type="match status" value="1"/>
</dbReference>
<dbReference type="GO" id="GO:0016020">
    <property type="term" value="C:membrane"/>
    <property type="evidence" value="ECO:0007669"/>
    <property type="project" value="InterPro"/>
</dbReference>
<dbReference type="InterPro" id="IPR038081">
    <property type="entry name" value="CalX-like_sf"/>
</dbReference>
<sequence length="84" mass="9176">MKLCANAYKLVFPECGSFVLPSKQDVKIQLTMVSEGGRIGARGMFTLSILANDNPHGSVQLAQTQYSVSELDTNSLQNIRVTRS</sequence>
<keyword evidence="2" id="KW-1185">Reference proteome</keyword>
<dbReference type="GO" id="GO:0071277">
    <property type="term" value="P:cellular response to calcium ion"/>
    <property type="evidence" value="ECO:0007669"/>
    <property type="project" value="TreeGrafter"/>
</dbReference>
<dbReference type="PANTHER" id="PTHR46682">
    <property type="entry name" value="ADHESION G-PROTEIN COUPLED RECEPTOR V1"/>
    <property type="match status" value="1"/>
</dbReference>
<reference evidence="1" key="1">
    <citation type="journal article" date="2019" name="bioRxiv">
        <title>The Genome of the Zebra Mussel, Dreissena polymorpha: A Resource for Invasive Species Research.</title>
        <authorList>
            <person name="McCartney M.A."/>
            <person name="Auch B."/>
            <person name="Kono T."/>
            <person name="Mallez S."/>
            <person name="Zhang Y."/>
            <person name="Obille A."/>
            <person name="Becker A."/>
            <person name="Abrahante J.E."/>
            <person name="Garbe J."/>
            <person name="Badalamenti J.P."/>
            <person name="Herman A."/>
            <person name="Mangelson H."/>
            <person name="Liachko I."/>
            <person name="Sullivan S."/>
            <person name="Sone E.D."/>
            <person name="Koren S."/>
            <person name="Silverstein K.A.T."/>
            <person name="Beckman K.B."/>
            <person name="Gohl D.M."/>
        </authorList>
    </citation>
    <scope>NUCLEOTIDE SEQUENCE</scope>
    <source>
        <strain evidence="1">Duluth1</strain>
        <tissue evidence="1">Whole animal</tissue>
    </source>
</reference>
<dbReference type="InterPro" id="IPR026919">
    <property type="entry name" value="ADGRV1"/>
</dbReference>
<dbReference type="GO" id="GO:0001965">
    <property type="term" value="F:G-protein alpha-subunit binding"/>
    <property type="evidence" value="ECO:0007669"/>
    <property type="project" value="TreeGrafter"/>
</dbReference>
<gene>
    <name evidence="1" type="ORF">DPMN_060706</name>
</gene>
<proteinExistence type="predicted"/>
<dbReference type="EMBL" id="JAIWYP010000013">
    <property type="protein sequence ID" value="KAH3717910.1"/>
    <property type="molecule type" value="Genomic_DNA"/>
</dbReference>
<comment type="caution">
    <text evidence="1">The sequence shown here is derived from an EMBL/GenBank/DDBJ whole genome shotgun (WGS) entry which is preliminary data.</text>
</comment>
<accession>A0A9D4C652</accession>
<dbReference type="GO" id="GO:0010855">
    <property type="term" value="F:adenylate cyclase inhibitor activity"/>
    <property type="evidence" value="ECO:0007669"/>
    <property type="project" value="TreeGrafter"/>
</dbReference>
<protein>
    <submittedName>
        <fullName evidence="1">Uncharacterized protein</fullName>
    </submittedName>
</protein>
<dbReference type="GO" id="GO:0004930">
    <property type="term" value="F:G protein-coupled receptor activity"/>
    <property type="evidence" value="ECO:0007669"/>
    <property type="project" value="InterPro"/>
</dbReference>
<evidence type="ECO:0000313" key="2">
    <source>
        <dbReference type="Proteomes" id="UP000828390"/>
    </source>
</evidence>
<dbReference type="SUPFAM" id="SSF141072">
    <property type="entry name" value="CalX-like"/>
    <property type="match status" value="1"/>
</dbReference>
<dbReference type="Proteomes" id="UP000828390">
    <property type="component" value="Unassembled WGS sequence"/>
</dbReference>
<reference evidence="1" key="2">
    <citation type="submission" date="2020-11" db="EMBL/GenBank/DDBJ databases">
        <authorList>
            <person name="McCartney M.A."/>
            <person name="Auch B."/>
            <person name="Kono T."/>
            <person name="Mallez S."/>
            <person name="Becker A."/>
            <person name="Gohl D.M."/>
            <person name="Silverstein K.A.T."/>
            <person name="Koren S."/>
            <person name="Bechman K.B."/>
            <person name="Herman A."/>
            <person name="Abrahante J.E."/>
            <person name="Garbe J."/>
        </authorList>
    </citation>
    <scope>NUCLEOTIDE SEQUENCE</scope>
    <source>
        <strain evidence="1">Duluth1</strain>
        <tissue evidence="1">Whole animal</tissue>
    </source>
</reference>
<name>A0A9D4C652_DREPO</name>
<dbReference type="AlphaFoldDB" id="A0A9D4C652"/>
<evidence type="ECO:0000313" key="1">
    <source>
        <dbReference type="EMBL" id="KAH3717910.1"/>
    </source>
</evidence>
<dbReference type="GO" id="GO:0005737">
    <property type="term" value="C:cytoplasm"/>
    <property type="evidence" value="ECO:0007669"/>
    <property type="project" value="TreeGrafter"/>
</dbReference>
<organism evidence="1 2">
    <name type="scientific">Dreissena polymorpha</name>
    <name type="common">Zebra mussel</name>
    <name type="synonym">Mytilus polymorpha</name>
    <dbReference type="NCBI Taxonomy" id="45954"/>
    <lineage>
        <taxon>Eukaryota</taxon>
        <taxon>Metazoa</taxon>
        <taxon>Spiralia</taxon>
        <taxon>Lophotrochozoa</taxon>
        <taxon>Mollusca</taxon>
        <taxon>Bivalvia</taxon>
        <taxon>Autobranchia</taxon>
        <taxon>Heteroconchia</taxon>
        <taxon>Euheterodonta</taxon>
        <taxon>Imparidentia</taxon>
        <taxon>Neoheterodontei</taxon>
        <taxon>Myida</taxon>
        <taxon>Dreissenoidea</taxon>
        <taxon>Dreissenidae</taxon>
        <taxon>Dreissena</taxon>
    </lineage>
</organism>